<proteinExistence type="predicted"/>
<evidence type="ECO:0000313" key="5">
    <source>
        <dbReference type="EMBL" id="GIG95114.1"/>
    </source>
</evidence>
<evidence type="ECO:0000313" key="6">
    <source>
        <dbReference type="Proteomes" id="UP000621500"/>
    </source>
</evidence>
<feature type="domain" description="CBS" evidence="4">
    <location>
        <begin position="10"/>
        <end position="67"/>
    </location>
</feature>
<accession>A0ABQ4EK78</accession>
<dbReference type="Pfam" id="PF00571">
    <property type="entry name" value="CBS"/>
    <property type="match status" value="2"/>
</dbReference>
<dbReference type="Gene3D" id="3.30.1340.30">
    <property type="match status" value="1"/>
</dbReference>
<dbReference type="InterPro" id="IPR051257">
    <property type="entry name" value="Diverse_CBS-Domain"/>
</dbReference>
<dbReference type="RefSeq" id="WP_203856718.1">
    <property type="nucleotide sequence ID" value="NZ_BAAAZQ010000016.1"/>
</dbReference>
<gene>
    <name evidence="5" type="ORF">Pma05_16870</name>
</gene>
<dbReference type="Gene3D" id="3.10.580.10">
    <property type="entry name" value="CBS-domain"/>
    <property type="match status" value="1"/>
</dbReference>
<dbReference type="PANTHER" id="PTHR43080">
    <property type="entry name" value="CBS DOMAIN-CONTAINING PROTEIN CBSX3, MITOCHONDRIAL"/>
    <property type="match status" value="1"/>
</dbReference>
<dbReference type="SMART" id="SM00116">
    <property type="entry name" value="CBS"/>
    <property type="match status" value="2"/>
</dbReference>
<dbReference type="PIRSF" id="PIRSF036990">
    <property type="entry name" value="UCP036990_CBS_BON"/>
    <property type="match status" value="1"/>
</dbReference>
<dbReference type="EMBL" id="BONX01000008">
    <property type="protein sequence ID" value="GIG95114.1"/>
    <property type="molecule type" value="Genomic_DNA"/>
</dbReference>
<protein>
    <recommendedName>
        <fullName evidence="7">CBS domain-containing protein</fullName>
    </recommendedName>
</protein>
<evidence type="ECO:0000256" key="2">
    <source>
        <dbReference type="PROSITE-ProRule" id="PRU00703"/>
    </source>
</evidence>
<dbReference type="PROSITE" id="PS50914">
    <property type="entry name" value="BON"/>
    <property type="match status" value="1"/>
</dbReference>
<keyword evidence="6" id="KW-1185">Reference proteome</keyword>
<dbReference type="InterPro" id="IPR046342">
    <property type="entry name" value="CBS_dom_sf"/>
</dbReference>
<comment type="caution">
    <text evidence="5">The sequence shown here is derived from an EMBL/GenBank/DDBJ whole genome shotgun (WGS) entry which is preliminary data.</text>
</comment>
<dbReference type="PROSITE" id="PS51371">
    <property type="entry name" value="CBS"/>
    <property type="match status" value="2"/>
</dbReference>
<dbReference type="Pfam" id="PF04972">
    <property type="entry name" value="BON"/>
    <property type="match status" value="1"/>
</dbReference>
<dbReference type="InterPro" id="IPR007055">
    <property type="entry name" value="BON_dom"/>
</dbReference>
<evidence type="ECO:0000256" key="1">
    <source>
        <dbReference type="ARBA" id="ARBA00023122"/>
    </source>
</evidence>
<dbReference type="PANTHER" id="PTHR43080:SF29">
    <property type="entry name" value="OS02G0818000 PROTEIN"/>
    <property type="match status" value="1"/>
</dbReference>
<dbReference type="Proteomes" id="UP000621500">
    <property type="component" value="Unassembled WGS sequence"/>
</dbReference>
<name>A0ABQ4EK78_9ACTN</name>
<sequence>MRQWQVQDVMTTDVVTVGVETPYRAIVGLLAERGVSGVPVVDESGRVQGVVSESDLLAKVEFTGQPEPRLFVGRRQRVARTHAVASVAEQLMTAPAITVVRSTVLTTAAKLMDGERVKRLPVVDDLGRLEGIVSRSDLLKVYLRPDADIRADVVDDVLRRVLSIEEGVVRVAVRDGVVSLRGRVDRRSTAQIAVRLGYAVPGVVDVTDRLEYAYDDVEVVGTGMIA</sequence>
<evidence type="ECO:0008006" key="7">
    <source>
        <dbReference type="Google" id="ProtNLM"/>
    </source>
</evidence>
<reference evidence="5 6" key="1">
    <citation type="submission" date="2021-01" db="EMBL/GenBank/DDBJ databases">
        <title>Whole genome shotgun sequence of Plantactinospora mayteni NBRC 109088.</title>
        <authorList>
            <person name="Komaki H."/>
            <person name="Tamura T."/>
        </authorList>
    </citation>
    <scope>NUCLEOTIDE SEQUENCE [LARGE SCALE GENOMIC DNA]</scope>
    <source>
        <strain evidence="5 6">NBRC 109088</strain>
    </source>
</reference>
<evidence type="ECO:0000259" key="4">
    <source>
        <dbReference type="PROSITE" id="PS51371"/>
    </source>
</evidence>
<dbReference type="InterPro" id="IPR000644">
    <property type="entry name" value="CBS_dom"/>
</dbReference>
<dbReference type="InterPro" id="IPR017080">
    <property type="entry name" value="UCP036990_CBS_BON"/>
</dbReference>
<evidence type="ECO:0000259" key="3">
    <source>
        <dbReference type="PROSITE" id="PS50914"/>
    </source>
</evidence>
<organism evidence="5 6">
    <name type="scientific">Plantactinospora mayteni</name>
    <dbReference type="NCBI Taxonomy" id="566021"/>
    <lineage>
        <taxon>Bacteria</taxon>
        <taxon>Bacillati</taxon>
        <taxon>Actinomycetota</taxon>
        <taxon>Actinomycetes</taxon>
        <taxon>Micromonosporales</taxon>
        <taxon>Micromonosporaceae</taxon>
        <taxon>Plantactinospora</taxon>
    </lineage>
</organism>
<dbReference type="SUPFAM" id="SSF54631">
    <property type="entry name" value="CBS-domain pair"/>
    <property type="match status" value="1"/>
</dbReference>
<feature type="domain" description="BON" evidence="3">
    <location>
        <begin position="145"/>
        <end position="214"/>
    </location>
</feature>
<dbReference type="CDD" id="cd04586">
    <property type="entry name" value="CBS_pair_BON_assoc"/>
    <property type="match status" value="1"/>
</dbReference>
<feature type="domain" description="CBS" evidence="4">
    <location>
        <begin position="92"/>
        <end position="149"/>
    </location>
</feature>
<keyword evidence="1 2" id="KW-0129">CBS domain</keyword>